<dbReference type="InterPro" id="IPR025866">
    <property type="entry name" value="PolyA_pol_arg_C_dom"/>
</dbReference>
<dbReference type="Proteomes" id="UP001409585">
    <property type="component" value="Unassembled WGS sequence"/>
</dbReference>
<proteinExistence type="inferred from homology"/>
<keyword evidence="6 7" id="KW-0804">Transcription</keyword>
<keyword evidence="14" id="KW-1185">Reference proteome</keyword>
<dbReference type="EMBL" id="BAABLX010000076">
    <property type="protein sequence ID" value="GAA4958345.1"/>
    <property type="molecule type" value="Genomic_DNA"/>
</dbReference>
<dbReference type="FunFam" id="3.30.460.10:FF:000035">
    <property type="entry name" value="Poly(A) polymerase I"/>
    <property type="match status" value="1"/>
</dbReference>
<evidence type="ECO:0000313" key="14">
    <source>
        <dbReference type="Proteomes" id="UP001409585"/>
    </source>
</evidence>
<dbReference type="InterPro" id="IPR052191">
    <property type="entry name" value="tRNA_ntf/polyA_polymerase_I"/>
</dbReference>
<comment type="similarity">
    <text evidence="7 8">Belongs to the tRNA nucleotidyltransferase/poly(A) polymerase family.</text>
</comment>
<dbReference type="SUPFAM" id="SSF81891">
    <property type="entry name" value="Poly A polymerase C-terminal region-like"/>
    <property type="match status" value="1"/>
</dbReference>
<dbReference type="GO" id="GO:0003723">
    <property type="term" value="F:RNA binding"/>
    <property type="evidence" value="ECO:0007669"/>
    <property type="project" value="UniProtKB-UniRule"/>
</dbReference>
<dbReference type="GO" id="GO:1990817">
    <property type="term" value="F:poly(A) RNA polymerase activity"/>
    <property type="evidence" value="ECO:0007669"/>
    <property type="project" value="UniProtKB-UniRule"/>
</dbReference>
<gene>
    <name evidence="7" type="primary">pcnB</name>
    <name evidence="13" type="ORF">GCM10025791_43710</name>
</gene>
<keyword evidence="4 7" id="KW-0067">ATP-binding</keyword>
<dbReference type="GO" id="GO:0006397">
    <property type="term" value="P:mRNA processing"/>
    <property type="evidence" value="ECO:0007669"/>
    <property type="project" value="UniProtKB-KW"/>
</dbReference>
<dbReference type="InterPro" id="IPR043519">
    <property type="entry name" value="NT_sf"/>
</dbReference>
<keyword evidence="5 7" id="KW-0694">RNA-binding</keyword>
<evidence type="ECO:0000256" key="1">
    <source>
        <dbReference type="ARBA" id="ARBA00022664"/>
    </source>
</evidence>
<dbReference type="SUPFAM" id="SSF81301">
    <property type="entry name" value="Nucleotidyltransferase"/>
    <property type="match status" value="1"/>
</dbReference>
<evidence type="ECO:0000256" key="2">
    <source>
        <dbReference type="ARBA" id="ARBA00022679"/>
    </source>
</evidence>
<feature type="domain" description="Poly A polymerase head" evidence="10">
    <location>
        <begin position="51"/>
        <end position="182"/>
    </location>
</feature>
<evidence type="ECO:0000256" key="4">
    <source>
        <dbReference type="ARBA" id="ARBA00022840"/>
    </source>
</evidence>
<evidence type="ECO:0000256" key="6">
    <source>
        <dbReference type="ARBA" id="ARBA00023163"/>
    </source>
</evidence>
<dbReference type="GO" id="GO:0043633">
    <property type="term" value="P:polyadenylation-dependent RNA catabolic process"/>
    <property type="evidence" value="ECO:0007669"/>
    <property type="project" value="InterPro"/>
</dbReference>
<dbReference type="InterPro" id="IPR002646">
    <property type="entry name" value="PolA_pol_head_dom"/>
</dbReference>
<feature type="region of interest" description="Disordered" evidence="9">
    <location>
        <begin position="421"/>
        <end position="453"/>
    </location>
</feature>
<sequence length="453" mass="51775">MLKRFISLFTGDSTSSGKVVIPHSKHSIANNDVSRNAIKVIERLQQADFEAYLVGGGVRDLLLDGHPKDFDVATNATPEQVRKLFRNSRIIGRRFRIVHVRYGREVIEVTTFRSHHQEGSGKSQESHQSDEGMLLRDNVYGDLQSDAERRDFTINALYYDPVSRDILDYTRGVNDIDARMLRIIGDPATRFKEDPVRMLRAVRFAAKLGFEIEPKTAAPIADLASMLQNIPAARLWDESMKLFMSGYSTAIFHQMVERDLFKYLFPGSASHIANPQTMAFFENAMLNTDKRIRADKRVTPAFIFAVLLWPAVVTRQDELMAEGSSTALQAAHQAQQQVLQAQLNVISIPKRFTSVMREIWDLQAALPRRNGRRAYRTLEQQRFRAAYDFLLLREQSGEDHQGLGAWWTEFQFADEEKREQLIAALPRSGNNSNRRRRKPRRSPGQQNPGQQEG</sequence>
<evidence type="ECO:0000259" key="12">
    <source>
        <dbReference type="Pfam" id="PF12627"/>
    </source>
</evidence>
<dbReference type="Pfam" id="PF12626">
    <property type="entry name" value="PolyA_pol_arg_C"/>
    <property type="match status" value="1"/>
</dbReference>
<dbReference type="Gene3D" id="1.10.3090.10">
    <property type="entry name" value="cca-adding enzyme, domain 2"/>
    <property type="match status" value="1"/>
</dbReference>
<name>A0AAV3U8R8_9ALTE</name>
<keyword evidence="13" id="KW-0548">Nucleotidyltransferase</keyword>
<dbReference type="PANTHER" id="PTHR43051:SF1">
    <property type="entry name" value="POLYNUCLEOTIDE ADENYLYLTRANSFERASE FAMILY PROTEIN"/>
    <property type="match status" value="1"/>
</dbReference>
<keyword evidence="1 7" id="KW-0507">mRNA processing</keyword>
<protein>
    <recommendedName>
        <fullName evidence="7">Poly(A) polymerase I</fullName>
        <shortName evidence="7">PAP I</shortName>
        <ecNumber evidence="7">2.7.7.19</ecNumber>
    </recommendedName>
</protein>
<feature type="active site" evidence="7">
    <location>
        <position position="69"/>
    </location>
</feature>
<feature type="domain" description="tRNA nucleotidyltransferase/poly(A) polymerase RNA and SrmB- binding" evidence="12">
    <location>
        <begin position="209"/>
        <end position="268"/>
    </location>
</feature>
<comment type="catalytic activity">
    <reaction evidence="7">
        <text>RNA(n) + ATP = RNA(n)-3'-adenine ribonucleotide + diphosphate</text>
        <dbReference type="Rhea" id="RHEA:11332"/>
        <dbReference type="Rhea" id="RHEA-COMP:14527"/>
        <dbReference type="Rhea" id="RHEA-COMP:17347"/>
        <dbReference type="ChEBI" id="CHEBI:30616"/>
        <dbReference type="ChEBI" id="CHEBI:33019"/>
        <dbReference type="ChEBI" id="CHEBI:140395"/>
        <dbReference type="ChEBI" id="CHEBI:173115"/>
        <dbReference type="EC" id="2.7.7.19"/>
    </reaction>
</comment>
<evidence type="ECO:0000256" key="3">
    <source>
        <dbReference type="ARBA" id="ARBA00022741"/>
    </source>
</evidence>
<dbReference type="InterPro" id="IPR032828">
    <property type="entry name" value="PolyA_RNA-bd"/>
</dbReference>
<dbReference type="PANTHER" id="PTHR43051">
    <property type="entry name" value="POLYNUCLEOTIDE ADENYLYLTRANSFERASE FAMILY PROTEIN"/>
    <property type="match status" value="1"/>
</dbReference>
<dbReference type="CDD" id="cd05398">
    <property type="entry name" value="NT_ClassII-CCAase"/>
    <property type="match status" value="1"/>
</dbReference>
<dbReference type="RefSeq" id="WP_345427323.1">
    <property type="nucleotide sequence ID" value="NZ_AP031496.1"/>
</dbReference>
<comment type="caution">
    <text evidence="13">The sequence shown here is derived from an EMBL/GenBank/DDBJ whole genome shotgun (WGS) entry which is preliminary data.</text>
</comment>
<keyword evidence="3 7" id="KW-0547">Nucleotide-binding</keyword>
<evidence type="ECO:0000256" key="8">
    <source>
        <dbReference type="RuleBase" id="RU003953"/>
    </source>
</evidence>
<evidence type="ECO:0000259" key="11">
    <source>
        <dbReference type="Pfam" id="PF12626"/>
    </source>
</evidence>
<dbReference type="HAMAP" id="MF_00957">
    <property type="entry name" value="PolyA_pol"/>
    <property type="match status" value="1"/>
</dbReference>
<organism evidence="13 14">
    <name type="scientific">Halioxenophilus aromaticivorans</name>
    <dbReference type="NCBI Taxonomy" id="1306992"/>
    <lineage>
        <taxon>Bacteria</taxon>
        <taxon>Pseudomonadati</taxon>
        <taxon>Pseudomonadota</taxon>
        <taxon>Gammaproteobacteria</taxon>
        <taxon>Alteromonadales</taxon>
        <taxon>Alteromonadaceae</taxon>
        <taxon>Halioxenophilus</taxon>
    </lineage>
</organism>
<keyword evidence="2 7" id="KW-0808">Transferase</keyword>
<dbReference type="InterPro" id="IPR010206">
    <property type="entry name" value="PolA_pol_I"/>
</dbReference>
<feature type="domain" description="Polymerase A arginine-rich C-terminal" evidence="11">
    <location>
        <begin position="327"/>
        <end position="441"/>
    </location>
</feature>
<dbReference type="AlphaFoldDB" id="A0AAV3U8R8"/>
<dbReference type="Pfam" id="PF01743">
    <property type="entry name" value="PolyA_pol"/>
    <property type="match status" value="1"/>
</dbReference>
<dbReference type="Gene3D" id="3.30.460.10">
    <property type="entry name" value="Beta Polymerase, domain 2"/>
    <property type="match status" value="1"/>
</dbReference>
<reference evidence="14" key="1">
    <citation type="journal article" date="2019" name="Int. J. Syst. Evol. Microbiol.">
        <title>The Global Catalogue of Microorganisms (GCM) 10K type strain sequencing project: providing services to taxonomists for standard genome sequencing and annotation.</title>
        <authorList>
            <consortium name="The Broad Institute Genomics Platform"/>
            <consortium name="The Broad Institute Genome Sequencing Center for Infectious Disease"/>
            <person name="Wu L."/>
            <person name="Ma J."/>
        </authorList>
    </citation>
    <scope>NUCLEOTIDE SEQUENCE [LARGE SCALE GENOMIC DNA]</scope>
    <source>
        <strain evidence="14">JCM 19134</strain>
    </source>
</reference>
<evidence type="ECO:0000256" key="7">
    <source>
        <dbReference type="HAMAP-Rule" id="MF_00957"/>
    </source>
</evidence>
<feature type="active site" evidence="7">
    <location>
        <position position="151"/>
    </location>
</feature>
<evidence type="ECO:0000256" key="5">
    <source>
        <dbReference type="ARBA" id="ARBA00022884"/>
    </source>
</evidence>
<accession>A0AAV3U8R8</accession>
<dbReference type="NCBIfam" id="TIGR01942">
    <property type="entry name" value="pcnB"/>
    <property type="match status" value="1"/>
</dbReference>
<dbReference type="EC" id="2.7.7.19" evidence="7"/>
<dbReference type="GO" id="GO:0005524">
    <property type="term" value="F:ATP binding"/>
    <property type="evidence" value="ECO:0007669"/>
    <property type="project" value="UniProtKB-UniRule"/>
</dbReference>
<evidence type="ECO:0000259" key="10">
    <source>
        <dbReference type="Pfam" id="PF01743"/>
    </source>
</evidence>
<evidence type="ECO:0000256" key="9">
    <source>
        <dbReference type="SAM" id="MobiDB-lite"/>
    </source>
</evidence>
<dbReference type="Pfam" id="PF12627">
    <property type="entry name" value="PolyA_pol_RNAbd"/>
    <property type="match status" value="1"/>
</dbReference>
<feature type="active site" evidence="7">
    <location>
        <position position="71"/>
    </location>
</feature>
<comment type="function">
    <text evidence="7">Adds poly(A) tail to the 3' end of many RNAs, which usually targets these RNAs for decay. Plays a significant role in the global control of gene expression, through influencing the rate of transcript degradation, and in the general RNA quality control.</text>
</comment>
<evidence type="ECO:0000313" key="13">
    <source>
        <dbReference type="EMBL" id="GAA4958345.1"/>
    </source>
</evidence>